<comment type="caution">
    <text evidence="1">The sequence shown here is derived from an EMBL/GenBank/DDBJ whole genome shotgun (WGS) entry which is preliminary data.</text>
</comment>
<dbReference type="Proteomes" id="UP000673383">
    <property type="component" value="Unassembled WGS sequence"/>
</dbReference>
<proteinExistence type="predicted"/>
<evidence type="ECO:0000313" key="2">
    <source>
        <dbReference type="Proteomes" id="UP000673383"/>
    </source>
</evidence>
<accession>A0A8I1Y960</accession>
<gene>
    <name evidence="1" type="ORF">JOH49_004052</name>
</gene>
<name>A0A8I1Y960_BRAEL</name>
<organism evidence="1 2">
    <name type="scientific">Bradyrhizobium elkanii</name>
    <dbReference type="NCBI Taxonomy" id="29448"/>
    <lineage>
        <taxon>Bacteria</taxon>
        <taxon>Pseudomonadati</taxon>
        <taxon>Pseudomonadota</taxon>
        <taxon>Alphaproteobacteria</taxon>
        <taxon>Hyphomicrobiales</taxon>
        <taxon>Nitrobacteraceae</taxon>
        <taxon>Bradyrhizobium</taxon>
    </lineage>
</organism>
<sequence>MSQLQMFDPRLTPTATAAMLADDGLRRAIAGMRGGEDGG</sequence>
<protein>
    <submittedName>
        <fullName evidence="1">Uncharacterized protein</fullName>
    </submittedName>
</protein>
<reference evidence="1" key="1">
    <citation type="submission" date="2021-02" db="EMBL/GenBank/DDBJ databases">
        <title>Genomic Encyclopedia of Type Strains, Phase IV (KMG-V): Genome sequencing to study the core and pangenomes of soil and plant-associated prokaryotes.</title>
        <authorList>
            <person name="Whitman W."/>
        </authorList>
    </citation>
    <scope>NUCLEOTIDE SEQUENCE</scope>
    <source>
        <strain evidence="1">USDA 406</strain>
    </source>
</reference>
<dbReference type="AlphaFoldDB" id="A0A8I1Y960"/>
<evidence type="ECO:0000313" key="1">
    <source>
        <dbReference type="EMBL" id="MBP1294299.1"/>
    </source>
</evidence>
<dbReference type="EMBL" id="JAFICZ010000001">
    <property type="protein sequence ID" value="MBP1294299.1"/>
    <property type="molecule type" value="Genomic_DNA"/>
</dbReference>